<keyword evidence="3" id="KW-1185">Reference proteome</keyword>
<evidence type="ECO:0000313" key="2">
    <source>
        <dbReference type="EMBL" id="AYG81299.1"/>
    </source>
</evidence>
<dbReference type="Proteomes" id="UP000271554">
    <property type="component" value="Chromosome"/>
</dbReference>
<dbReference type="EMBL" id="CP032698">
    <property type="protein sequence ID" value="AYG81299.1"/>
    <property type="molecule type" value="Genomic_DNA"/>
</dbReference>
<sequence length="70" mass="7124">MRASTEQLRGAGNCATSHLRPADENAFFKSGHGPQAESGFRGAGNCAAGHARPGRGRDPPEGFGEGWGGG</sequence>
<evidence type="ECO:0000313" key="3">
    <source>
        <dbReference type="Proteomes" id="UP000271554"/>
    </source>
</evidence>
<evidence type="ECO:0000256" key="1">
    <source>
        <dbReference type="SAM" id="MobiDB-lite"/>
    </source>
</evidence>
<proteinExistence type="predicted"/>
<gene>
    <name evidence="2" type="ORF">DWB77_03445</name>
</gene>
<reference evidence="2 3" key="1">
    <citation type="submission" date="2018-10" db="EMBL/GenBank/DDBJ databases">
        <title>Relationship between Morphology and Antimicrobial Activity in Streptomyces.</title>
        <authorList>
            <person name="Kang H.J."/>
            <person name="Kim S.B."/>
        </authorList>
    </citation>
    <scope>NUCLEOTIDE SEQUENCE [LARGE SCALE GENOMIC DNA]</scope>
    <source>
        <strain evidence="2 3">BH38</strain>
    </source>
</reference>
<dbReference type="KEGG" id="shun:DWB77_03445"/>
<accession>A0A387HCT9</accession>
<dbReference type="AlphaFoldDB" id="A0A387HCT9"/>
<name>A0A387HCT9_9ACTN</name>
<organism evidence="2 3">
    <name type="scientific">Streptomyces hundungensis</name>
    <dbReference type="NCBI Taxonomy" id="1077946"/>
    <lineage>
        <taxon>Bacteria</taxon>
        <taxon>Bacillati</taxon>
        <taxon>Actinomycetota</taxon>
        <taxon>Actinomycetes</taxon>
        <taxon>Kitasatosporales</taxon>
        <taxon>Streptomycetaceae</taxon>
        <taxon>Streptomyces</taxon>
    </lineage>
</organism>
<protein>
    <submittedName>
        <fullName evidence="2">Uncharacterized protein</fullName>
    </submittedName>
</protein>
<feature type="region of interest" description="Disordered" evidence="1">
    <location>
        <begin position="25"/>
        <end position="70"/>
    </location>
</feature>